<comment type="subcellular location">
    <subcellularLocation>
        <location evidence="2 11">Cytoplasm</location>
    </subcellularLocation>
</comment>
<dbReference type="SUPFAM" id="SSF53474">
    <property type="entry name" value="alpha/beta-Hydrolases"/>
    <property type="match status" value="1"/>
</dbReference>
<dbReference type="AlphaFoldDB" id="A0A8I1KK92"/>
<organism evidence="16 17">
    <name type="scientific">Rhodomicrobium udaipurense</name>
    <dbReference type="NCBI Taxonomy" id="1202716"/>
    <lineage>
        <taxon>Bacteria</taxon>
        <taxon>Pseudomonadati</taxon>
        <taxon>Pseudomonadota</taxon>
        <taxon>Alphaproteobacteria</taxon>
        <taxon>Hyphomicrobiales</taxon>
        <taxon>Hyphomicrobiaceae</taxon>
        <taxon>Rhodomicrobium</taxon>
    </lineage>
</organism>
<dbReference type="PIRSF" id="PIRSF006431">
    <property type="entry name" value="Pept_S33"/>
    <property type="match status" value="1"/>
</dbReference>
<dbReference type="InterPro" id="IPR005944">
    <property type="entry name" value="Pro_iminopeptidase"/>
</dbReference>
<proteinExistence type="inferred from homology"/>
<evidence type="ECO:0000256" key="14">
    <source>
        <dbReference type="SAM" id="MobiDB-lite"/>
    </source>
</evidence>
<comment type="similarity">
    <text evidence="3 11 13">Belongs to the peptidase S33 family.</text>
</comment>
<gene>
    <name evidence="16" type="primary">pip</name>
    <name evidence="16" type="ORF">JDN41_14225</name>
</gene>
<keyword evidence="7 11" id="KW-0963">Cytoplasm</keyword>
<dbReference type="GO" id="GO:0005737">
    <property type="term" value="C:cytoplasm"/>
    <property type="evidence" value="ECO:0007669"/>
    <property type="project" value="UniProtKB-SubCell"/>
</dbReference>
<sequence>MRQAESPKPPTPGSTVGRLPLFPDIPPYRTGWLKVSDRHDIYFEECGNPRGKPAVWVHGGPGGGCNATMRRYHDPSKYRIVLFDQRGCGRSTPHACLDENTTWDLVADMERLRVHLGIDRWQLCGGSWGSTLSLAYAETHPERVSELVLRGIFLLRRAELDWFYQEGTSWLFPDAFEAYQAPIPPAERGDMIAAYHRRLTSSDAAERLAAARAWSIWEGTTLSLFADPARVNQFGSEFYALAFARIECHYFMNRGFFRSDNQLLEDAGRIAHLPGTIIHGRYDVVTPLKNAWDLARAWPKAELRIVPDSGHAASEPGIVHEIVSATNAYAASA</sequence>
<dbReference type="EMBL" id="JAEMUK010000080">
    <property type="protein sequence ID" value="MBJ7544707.1"/>
    <property type="molecule type" value="Genomic_DNA"/>
</dbReference>
<keyword evidence="9 11" id="KW-0378">Hydrolase</keyword>
<evidence type="ECO:0000256" key="3">
    <source>
        <dbReference type="ARBA" id="ARBA00010088"/>
    </source>
</evidence>
<protein>
    <recommendedName>
        <fullName evidence="5 11">Proline iminopeptidase</fullName>
        <shortName evidence="11">PIP</shortName>
        <ecNumber evidence="4 11">3.4.11.5</ecNumber>
    </recommendedName>
    <alternativeName>
        <fullName evidence="10 11">Prolyl aminopeptidase</fullName>
    </alternativeName>
</protein>
<keyword evidence="8 11" id="KW-0645">Protease</keyword>
<dbReference type="PANTHER" id="PTHR43722">
    <property type="entry name" value="PROLINE IMINOPEPTIDASE"/>
    <property type="match status" value="1"/>
</dbReference>
<evidence type="ECO:0000256" key="4">
    <source>
        <dbReference type="ARBA" id="ARBA00012568"/>
    </source>
</evidence>
<dbReference type="PANTHER" id="PTHR43722:SF1">
    <property type="entry name" value="PROLINE IMINOPEPTIDASE"/>
    <property type="match status" value="1"/>
</dbReference>
<dbReference type="EC" id="3.4.11.5" evidence="4 11"/>
<dbReference type="PRINTS" id="PR00111">
    <property type="entry name" value="ABHYDROLASE"/>
</dbReference>
<dbReference type="InterPro" id="IPR002410">
    <property type="entry name" value="Peptidase_S33"/>
</dbReference>
<feature type="domain" description="AB hydrolase-1" evidence="15">
    <location>
        <begin position="57"/>
        <end position="314"/>
    </location>
</feature>
<comment type="catalytic activity">
    <reaction evidence="1 11 13">
        <text>Release of N-terminal proline from a peptide.</text>
        <dbReference type="EC" id="3.4.11.5"/>
    </reaction>
</comment>
<evidence type="ECO:0000256" key="8">
    <source>
        <dbReference type="ARBA" id="ARBA00022670"/>
    </source>
</evidence>
<dbReference type="Proteomes" id="UP000623250">
    <property type="component" value="Unassembled WGS sequence"/>
</dbReference>
<dbReference type="InterPro" id="IPR000073">
    <property type="entry name" value="AB_hydrolase_1"/>
</dbReference>
<evidence type="ECO:0000256" key="5">
    <source>
        <dbReference type="ARBA" id="ARBA00021843"/>
    </source>
</evidence>
<accession>A0A8I1KK92</accession>
<dbReference type="InterPro" id="IPR029058">
    <property type="entry name" value="AB_hydrolase_fold"/>
</dbReference>
<dbReference type="GO" id="GO:0004177">
    <property type="term" value="F:aminopeptidase activity"/>
    <property type="evidence" value="ECO:0007669"/>
    <property type="project" value="UniProtKB-UniRule"/>
</dbReference>
<keyword evidence="17" id="KW-1185">Reference proteome</keyword>
<dbReference type="PRINTS" id="PR00793">
    <property type="entry name" value="PROAMNOPTASE"/>
</dbReference>
<evidence type="ECO:0000256" key="6">
    <source>
        <dbReference type="ARBA" id="ARBA00022438"/>
    </source>
</evidence>
<dbReference type="NCBIfam" id="TIGR01249">
    <property type="entry name" value="pro_imino_pep_1"/>
    <property type="match status" value="1"/>
</dbReference>
<reference evidence="16 17" key="1">
    <citation type="submission" date="2020-12" db="EMBL/GenBank/DDBJ databases">
        <title>Revised draft genomes of Rhodomicrobium vannielii ATCC 17100 and Rhodomicrobium udaipurense JA643.</title>
        <authorList>
            <person name="Conners E.M."/>
            <person name="Davenport E.J."/>
            <person name="Bose A."/>
        </authorList>
    </citation>
    <scope>NUCLEOTIDE SEQUENCE [LARGE SCALE GENOMIC DNA]</scope>
    <source>
        <strain evidence="16 17">JA643</strain>
    </source>
</reference>
<evidence type="ECO:0000313" key="16">
    <source>
        <dbReference type="EMBL" id="MBJ7544707.1"/>
    </source>
</evidence>
<evidence type="ECO:0000313" key="17">
    <source>
        <dbReference type="Proteomes" id="UP000623250"/>
    </source>
</evidence>
<keyword evidence="6 11" id="KW-0031">Aminopeptidase</keyword>
<dbReference type="Pfam" id="PF00561">
    <property type="entry name" value="Abhydrolase_1"/>
    <property type="match status" value="1"/>
</dbReference>
<feature type="active site" description="Nucleophile" evidence="12">
    <location>
        <position position="127"/>
    </location>
</feature>
<evidence type="ECO:0000256" key="1">
    <source>
        <dbReference type="ARBA" id="ARBA00001585"/>
    </source>
</evidence>
<feature type="active site" evidence="12">
    <location>
        <position position="283"/>
    </location>
</feature>
<dbReference type="RefSeq" id="WP_013420701.1">
    <property type="nucleotide sequence ID" value="NZ_JAEMUK010000080.1"/>
</dbReference>
<evidence type="ECO:0000256" key="12">
    <source>
        <dbReference type="PIRSR" id="PIRSR006431-1"/>
    </source>
</evidence>
<evidence type="ECO:0000256" key="9">
    <source>
        <dbReference type="ARBA" id="ARBA00022801"/>
    </source>
</evidence>
<evidence type="ECO:0000256" key="10">
    <source>
        <dbReference type="ARBA" id="ARBA00029605"/>
    </source>
</evidence>
<evidence type="ECO:0000256" key="13">
    <source>
        <dbReference type="RuleBase" id="RU003421"/>
    </source>
</evidence>
<dbReference type="GO" id="GO:0006508">
    <property type="term" value="P:proteolysis"/>
    <property type="evidence" value="ECO:0007669"/>
    <property type="project" value="UniProtKB-KW"/>
</dbReference>
<evidence type="ECO:0000259" key="15">
    <source>
        <dbReference type="Pfam" id="PF00561"/>
    </source>
</evidence>
<feature type="active site" description="Proton donor" evidence="12">
    <location>
        <position position="311"/>
    </location>
</feature>
<evidence type="ECO:0000256" key="11">
    <source>
        <dbReference type="PIRNR" id="PIRNR006431"/>
    </source>
</evidence>
<comment type="caution">
    <text evidence="16">The sequence shown here is derived from an EMBL/GenBank/DDBJ whole genome shotgun (WGS) entry which is preliminary data.</text>
</comment>
<name>A0A8I1KK92_9HYPH</name>
<dbReference type="Gene3D" id="3.40.50.1820">
    <property type="entry name" value="alpha/beta hydrolase"/>
    <property type="match status" value="1"/>
</dbReference>
<evidence type="ECO:0000256" key="7">
    <source>
        <dbReference type="ARBA" id="ARBA00022490"/>
    </source>
</evidence>
<evidence type="ECO:0000256" key="2">
    <source>
        <dbReference type="ARBA" id="ARBA00004496"/>
    </source>
</evidence>
<feature type="region of interest" description="Disordered" evidence="14">
    <location>
        <begin position="1"/>
        <end position="20"/>
    </location>
</feature>